<keyword evidence="1" id="KW-1133">Transmembrane helix</keyword>
<name>A0A812UCQ2_9DINO</name>
<dbReference type="InterPro" id="IPR036383">
    <property type="entry name" value="TSP1_rpt_sf"/>
</dbReference>
<dbReference type="Gene3D" id="2.20.100.10">
    <property type="entry name" value="Thrombospondin type-1 (TSP1) repeat"/>
    <property type="match status" value="1"/>
</dbReference>
<dbReference type="Gene3D" id="3.40.50.1460">
    <property type="match status" value="1"/>
</dbReference>
<protein>
    <recommendedName>
        <fullName evidence="2">Peptidase C14 caspase domain-containing protein</fullName>
    </recommendedName>
</protein>
<dbReference type="AlphaFoldDB" id="A0A812UCQ2"/>
<feature type="transmembrane region" description="Helical" evidence="1">
    <location>
        <begin position="277"/>
        <end position="298"/>
    </location>
</feature>
<evidence type="ECO:0000313" key="4">
    <source>
        <dbReference type="Proteomes" id="UP000604046"/>
    </source>
</evidence>
<proteinExistence type="predicted"/>
<dbReference type="InterPro" id="IPR052039">
    <property type="entry name" value="Caspase-related_regulators"/>
</dbReference>
<keyword evidence="1" id="KW-0812">Transmembrane</keyword>
<dbReference type="Pfam" id="PF00656">
    <property type="entry name" value="Peptidase_C14"/>
    <property type="match status" value="1"/>
</dbReference>
<dbReference type="GO" id="GO:0006508">
    <property type="term" value="P:proteolysis"/>
    <property type="evidence" value="ECO:0007669"/>
    <property type="project" value="InterPro"/>
</dbReference>
<evidence type="ECO:0000256" key="1">
    <source>
        <dbReference type="SAM" id="Phobius"/>
    </source>
</evidence>
<keyword evidence="4" id="KW-1185">Reference proteome</keyword>
<dbReference type="Proteomes" id="UP000604046">
    <property type="component" value="Unassembled WGS sequence"/>
</dbReference>
<dbReference type="PROSITE" id="PS50092">
    <property type="entry name" value="TSP1"/>
    <property type="match status" value="1"/>
</dbReference>
<comment type="caution">
    <text evidence="3">The sequence shown here is derived from an EMBL/GenBank/DDBJ whole genome shotgun (WGS) entry which is preliminary data.</text>
</comment>
<dbReference type="InterPro" id="IPR000884">
    <property type="entry name" value="TSP1_rpt"/>
</dbReference>
<keyword evidence="1" id="KW-0472">Membrane</keyword>
<reference evidence="3" key="1">
    <citation type="submission" date="2021-02" db="EMBL/GenBank/DDBJ databases">
        <authorList>
            <person name="Dougan E. K."/>
            <person name="Rhodes N."/>
            <person name="Thang M."/>
            <person name="Chan C."/>
        </authorList>
    </citation>
    <scope>NUCLEOTIDE SEQUENCE</scope>
</reference>
<feature type="domain" description="Peptidase C14 caspase" evidence="2">
    <location>
        <begin position="13"/>
        <end position="228"/>
    </location>
</feature>
<dbReference type="PANTHER" id="PTHR22576:SF37">
    <property type="entry name" value="MUCOSA-ASSOCIATED LYMPHOID TISSUE LYMPHOMA TRANSLOCATION PROTEIN 1"/>
    <property type="match status" value="1"/>
</dbReference>
<dbReference type="InterPro" id="IPR029030">
    <property type="entry name" value="Caspase-like_dom_sf"/>
</dbReference>
<dbReference type="PANTHER" id="PTHR22576">
    <property type="entry name" value="MUCOSA ASSOCIATED LYMPHOID TISSUE LYMPHOMA TRANSLOCATION PROTEIN 1/PARACASPASE"/>
    <property type="match status" value="1"/>
</dbReference>
<dbReference type="EMBL" id="CAJNDS010002670">
    <property type="protein sequence ID" value="CAE7561532.1"/>
    <property type="molecule type" value="Genomic_DNA"/>
</dbReference>
<evidence type="ECO:0000313" key="3">
    <source>
        <dbReference type="EMBL" id="CAE7561532.1"/>
    </source>
</evidence>
<organism evidence="3 4">
    <name type="scientific">Symbiodinium natans</name>
    <dbReference type="NCBI Taxonomy" id="878477"/>
    <lineage>
        <taxon>Eukaryota</taxon>
        <taxon>Sar</taxon>
        <taxon>Alveolata</taxon>
        <taxon>Dinophyceae</taxon>
        <taxon>Suessiales</taxon>
        <taxon>Symbiodiniaceae</taxon>
        <taxon>Symbiodinium</taxon>
    </lineage>
</organism>
<sequence length="460" mass="50475">MEEVRPDRCFLGIGIDQYPEASLQTPVGSANAVSGAFQRLGYKVAQGFNIRSRGEWKEKVEELNGNVDCTTSVVAFYFGGHGVVTKDKTLRLLFTSHSASIPEGSMDPGDDVSISMYDLIKQLMDLPTAEDAFVLILLDNCRTETSASWHESCGSAGQHKFSRSFTVIYATAPGKWALDGNGSQISPFSYSLQRRLPEGQTLADTYNLVFKDVASYSKNLHYMKQLVQTFTCGKSDEGVFQALVGPGTSLCSSTVLPSGSEEASVDSRPLQPHVRRWCCALLLVFFFLILAIFLGVYLSMSSLQSRDCVLSGWMDDGPCSQSCGGGVMTQRRSVITSPARGGRCPDASGPERQRQVSCGVLACPWDCCFDEVCPVQCDLQCGAWTCKPFLNITQCEYAWGFSSIQADATVVGRPVTWTVFNYRIHHSGISLRDHKLGETFTHRLNYSLPRPTGTAFCQCL</sequence>
<evidence type="ECO:0000259" key="2">
    <source>
        <dbReference type="Pfam" id="PF00656"/>
    </source>
</evidence>
<dbReference type="GO" id="GO:0004197">
    <property type="term" value="F:cysteine-type endopeptidase activity"/>
    <property type="evidence" value="ECO:0007669"/>
    <property type="project" value="InterPro"/>
</dbReference>
<gene>
    <name evidence="3" type="ORF">SNAT2548_LOCUS31686</name>
</gene>
<dbReference type="SUPFAM" id="SSF52129">
    <property type="entry name" value="Caspase-like"/>
    <property type="match status" value="1"/>
</dbReference>
<dbReference type="OrthoDB" id="6090599at2759"/>
<dbReference type="InterPro" id="IPR011600">
    <property type="entry name" value="Pept_C14_caspase"/>
</dbReference>
<accession>A0A812UCQ2</accession>